<evidence type="ECO:0000256" key="3">
    <source>
        <dbReference type="ARBA" id="ARBA00012098"/>
    </source>
</evidence>
<dbReference type="InterPro" id="IPR000888">
    <property type="entry name" value="RmlC-like"/>
</dbReference>
<evidence type="ECO:0000256" key="2">
    <source>
        <dbReference type="ARBA" id="ARBA00001997"/>
    </source>
</evidence>
<dbReference type="RefSeq" id="WP_290359909.1">
    <property type="nucleotide sequence ID" value="NZ_JAUHHC010000004.1"/>
</dbReference>
<name>A0ABT8DX11_9BURK</name>
<evidence type="ECO:0000313" key="9">
    <source>
        <dbReference type="Proteomes" id="UP001228044"/>
    </source>
</evidence>
<comment type="catalytic activity">
    <reaction evidence="1">
        <text>dTDP-4-dehydro-6-deoxy-alpha-D-glucose = dTDP-4-dehydro-beta-L-rhamnose</text>
        <dbReference type="Rhea" id="RHEA:16969"/>
        <dbReference type="ChEBI" id="CHEBI:57649"/>
        <dbReference type="ChEBI" id="CHEBI:62830"/>
        <dbReference type="EC" id="5.1.3.13"/>
    </reaction>
</comment>
<dbReference type="SUPFAM" id="SSF51182">
    <property type="entry name" value="RmlC-like cupins"/>
    <property type="match status" value="1"/>
</dbReference>
<evidence type="ECO:0000256" key="1">
    <source>
        <dbReference type="ARBA" id="ARBA00001298"/>
    </source>
</evidence>
<dbReference type="EC" id="5.1.3.13" evidence="3"/>
<dbReference type="PANTHER" id="PTHR21047">
    <property type="entry name" value="DTDP-6-DEOXY-D-GLUCOSE-3,5 EPIMERASE"/>
    <property type="match status" value="1"/>
</dbReference>
<dbReference type="CDD" id="cd00438">
    <property type="entry name" value="cupin_RmlC"/>
    <property type="match status" value="1"/>
</dbReference>
<dbReference type="InterPro" id="IPR011051">
    <property type="entry name" value="RmlC_Cupin_sf"/>
</dbReference>
<evidence type="ECO:0000256" key="7">
    <source>
        <dbReference type="ARBA" id="ARBA00033311"/>
    </source>
</evidence>
<accession>A0ABT8DX11</accession>
<evidence type="ECO:0000256" key="5">
    <source>
        <dbReference type="ARBA" id="ARBA00029758"/>
    </source>
</evidence>
<protein>
    <recommendedName>
        <fullName evidence="4">dTDP-4-dehydrorhamnose 3,5-epimerase</fullName>
        <ecNumber evidence="3">5.1.3.13</ecNumber>
    </recommendedName>
    <alternativeName>
        <fullName evidence="6">Thymidine diphospho-4-keto-rhamnose 3,5-epimerase</fullName>
    </alternativeName>
    <alternativeName>
        <fullName evidence="5">dTDP-4-keto-6-deoxyglucose 3,5-epimerase</fullName>
    </alternativeName>
    <alternativeName>
        <fullName evidence="7">dTDP-6-deoxy-D-xylo-4-hexulose 3,5-epimerase</fullName>
    </alternativeName>
</protein>
<dbReference type="Pfam" id="PF00908">
    <property type="entry name" value="dTDP_sugar_isom"/>
    <property type="match status" value="1"/>
</dbReference>
<dbReference type="EMBL" id="JAUHHC010000004">
    <property type="protein sequence ID" value="MDN3921589.1"/>
    <property type="molecule type" value="Genomic_DNA"/>
</dbReference>
<gene>
    <name evidence="8" type="ORF">QWJ38_14945</name>
</gene>
<sequence>MRFHPTPLAGLWLIETEPRGDARGHLTRLFCEREFAAIRPGLHFTQSNLTLTAQRGTVRGMHYQRAPALEAKLLRCLVGAVHDVVVDLRASSPTFGRWHAVELSQDNQRQLLIPEGCAHGFQTLTDGVQMLYQHTAAYDPGCEGGLRHDDPRLAIAWPLPVSLVSERDRGHPLLDDSFKGLPV</sequence>
<keyword evidence="9" id="KW-1185">Reference proteome</keyword>
<dbReference type="InterPro" id="IPR014710">
    <property type="entry name" value="RmlC-like_jellyroll"/>
</dbReference>
<dbReference type="Gene3D" id="2.60.120.10">
    <property type="entry name" value="Jelly Rolls"/>
    <property type="match status" value="1"/>
</dbReference>
<evidence type="ECO:0000256" key="4">
    <source>
        <dbReference type="ARBA" id="ARBA00019595"/>
    </source>
</evidence>
<reference evidence="8 9" key="1">
    <citation type="submission" date="2023-06" db="EMBL/GenBank/DDBJ databases">
        <title>Pelomonas sp. PFR6 16S ribosomal RNA gene Genome sequencing and assembly.</title>
        <authorList>
            <person name="Woo H."/>
        </authorList>
    </citation>
    <scope>NUCLEOTIDE SEQUENCE [LARGE SCALE GENOMIC DNA]</scope>
    <source>
        <strain evidence="8 9">PFR6</strain>
    </source>
</reference>
<organism evidence="8 9">
    <name type="scientific">Roseateles violae</name>
    <dbReference type="NCBI Taxonomy" id="3058042"/>
    <lineage>
        <taxon>Bacteria</taxon>
        <taxon>Pseudomonadati</taxon>
        <taxon>Pseudomonadota</taxon>
        <taxon>Betaproteobacteria</taxon>
        <taxon>Burkholderiales</taxon>
        <taxon>Sphaerotilaceae</taxon>
        <taxon>Roseateles</taxon>
    </lineage>
</organism>
<comment type="function">
    <text evidence="2">Catalyzes the epimerization of the C3' and C5'positions of dTDP-6-deoxy-D-xylo-4-hexulose, forming dTDP-6-deoxy-L-lyxo-4-hexulose.</text>
</comment>
<evidence type="ECO:0000313" key="8">
    <source>
        <dbReference type="EMBL" id="MDN3921589.1"/>
    </source>
</evidence>
<comment type="caution">
    <text evidence="8">The sequence shown here is derived from an EMBL/GenBank/DDBJ whole genome shotgun (WGS) entry which is preliminary data.</text>
</comment>
<proteinExistence type="predicted"/>
<dbReference type="Proteomes" id="UP001228044">
    <property type="component" value="Unassembled WGS sequence"/>
</dbReference>
<evidence type="ECO:0000256" key="6">
    <source>
        <dbReference type="ARBA" id="ARBA00031424"/>
    </source>
</evidence>
<dbReference type="PANTHER" id="PTHR21047:SF2">
    <property type="entry name" value="THYMIDINE DIPHOSPHO-4-KETO-RHAMNOSE 3,5-EPIMERASE"/>
    <property type="match status" value="1"/>
</dbReference>